<reference evidence="2" key="2">
    <citation type="submission" date="2017-02" db="EMBL/GenBank/DDBJ databases">
        <title>Sunflower complete genome.</title>
        <authorList>
            <person name="Langlade N."/>
            <person name="Munos S."/>
        </authorList>
    </citation>
    <scope>NUCLEOTIDE SEQUENCE [LARGE SCALE GENOMIC DNA]</scope>
    <source>
        <tissue evidence="2">Leaves</tissue>
    </source>
</reference>
<gene>
    <name evidence="2" type="ORF">HannXRQ_Chr01g0008671</name>
    <name evidence="1" type="ORF">HanXRQr2_Chr01g0013131</name>
</gene>
<dbReference type="Proteomes" id="UP000215914">
    <property type="component" value="Chromosome 1"/>
</dbReference>
<sequence>MLELFFAVAFSAVPLTLYIPPVRSLSLFAGSFQQLLRHITVYVLHICPRLRLAFSRIFTPILRSQFRAR</sequence>
<dbReference type="STRING" id="4232.A0A251VLS5"/>
<dbReference type="Gramene" id="mRNA:HanXRQr2_Chr01g0013131">
    <property type="protein sequence ID" value="mRNA:HanXRQr2_Chr01g0013131"/>
    <property type="gene ID" value="HanXRQr2_Chr01g0013131"/>
</dbReference>
<dbReference type="OMA" id="REYTHGI"/>
<proteinExistence type="predicted"/>
<dbReference type="EMBL" id="MNCJ02000316">
    <property type="protein sequence ID" value="KAF5821366.1"/>
    <property type="molecule type" value="Genomic_DNA"/>
</dbReference>
<accession>A0A251VLS5</accession>
<dbReference type="AlphaFoldDB" id="A0A251VLS5"/>
<evidence type="ECO:0000313" key="1">
    <source>
        <dbReference type="EMBL" id="KAF5821366.1"/>
    </source>
</evidence>
<reference evidence="1 3" key="1">
    <citation type="journal article" date="2017" name="Nature">
        <title>The sunflower genome provides insights into oil metabolism, flowering and Asterid evolution.</title>
        <authorList>
            <person name="Badouin H."/>
            <person name="Gouzy J."/>
            <person name="Grassa C.J."/>
            <person name="Murat F."/>
            <person name="Staton S.E."/>
            <person name="Cottret L."/>
            <person name="Lelandais-Briere C."/>
            <person name="Owens G.L."/>
            <person name="Carrere S."/>
            <person name="Mayjonade B."/>
            <person name="Legrand L."/>
            <person name="Gill N."/>
            <person name="Kane N.C."/>
            <person name="Bowers J.E."/>
            <person name="Hubner S."/>
            <person name="Bellec A."/>
            <person name="Berard A."/>
            <person name="Berges H."/>
            <person name="Blanchet N."/>
            <person name="Boniface M.C."/>
            <person name="Brunel D."/>
            <person name="Catrice O."/>
            <person name="Chaidir N."/>
            <person name="Claudel C."/>
            <person name="Donnadieu C."/>
            <person name="Faraut T."/>
            <person name="Fievet G."/>
            <person name="Helmstetter N."/>
            <person name="King M."/>
            <person name="Knapp S.J."/>
            <person name="Lai Z."/>
            <person name="Le Paslier M.C."/>
            <person name="Lippi Y."/>
            <person name="Lorenzon L."/>
            <person name="Mandel J.R."/>
            <person name="Marage G."/>
            <person name="Marchand G."/>
            <person name="Marquand E."/>
            <person name="Bret-Mestries E."/>
            <person name="Morien E."/>
            <person name="Nambeesan S."/>
            <person name="Nguyen T."/>
            <person name="Pegot-Espagnet P."/>
            <person name="Pouilly N."/>
            <person name="Raftis F."/>
            <person name="Sallet E."/>
            <person name="Schiex T."/>
            <person name="Thomas J."/>
            <person name="Vandecasteele C."/>
            <person name="Vares D."/>
            <person name="Vear F."/>
            <person name="Vautrin S."/>
            <person name="Crespi M."/>
            <person name="Mangin B."/>
            <person name="Burke J.M."/>
            <person name="Salse J."/>
            <person name="Munos S."/>
            <person name="Vincourt P."/>
            <person name="Rieseberg L.H."/>
            <person name="Langlade N.B."/>
        </authorList>
    </citation>
    <scope>NUCLEOTIDE SEQUENCE [LARGE SCALE GENOMIC DNA]</scope>
    <source>
        <strain evidence="3">cv. SF193</strain>
        <tissue evidence="1">Leaves</tissue>
    </source>
</reference>
<evidence type="ECO:0000313" key="3">
    <source>
        <dbReference type="Proteomes" id="UP000215914"/>
    </source>
</evidence>
<protein>
    <submittedName>
        <fullName evidence="2">Uncharacterized protein</fullName>
    </submittedName>
</protein>
<dbReference type="EMBL" id="CM007890">
    <property type="protein sequence ID" value="OTG36538.1"/>
    <property type="molecule type" value="Genomic_DNA"/>
</dbReference>
<keyword evidence="3" id="KW-1185">Reference proteome</keyword>
<evidence type="ECO:0000313" key="2">
    <source>
        <dbReference type="EMBL" id="OTG36538.1"/>
    </source>
</evidence>
<reference evidence="1" key="3">
    <citation type="submission" date="2020-06" db="EMBL/GenBank/DDBJ databases">
        <title>Helianthus annuus Genome sequencing and assembly Release 2.</title>
        <authorList>
            <person name="Gouzy J."/>
            <person name="Langlade N."/>
            <person name="Munos S."/>
        </authorList>
    </citation>
    <scope>NUCLEOTIDE SEQUENCE</scope>
    <source>
        <tissue evidence="1">Leaves</tissue>
    </source>
</reference>
<dbReference type="PANTHER" id="PTHR36616">
    <property type="entry name" value="BNAC07G32700D PROTEIN"/>
    <property type="match status" value="1"/>
</dbReference>
<dbReference type="PANTHER" id="PTHR36616:SF5">
    <property type="entry name" value="DIS3-EXONUCLEASE-LIKE PROTEIN"/>
    <property type="match status" value="1"/>
</dbReference>
<name>A0A251VLS5_HELAN</name>
<dbReference type="InParanoid" id="A0A251VLS5"/>
<organism evidence="2 3">
    <name type="scientific">Helianthus annuus</name>
    <name type="common">Common sunflower</name>
    <dbReference type="NCBI Taxonomy" id="4232"/>
    <lineage>
        <taxon>Eukaryota</taxon>
        <taxon>Viridiplantae</taxon>
        <taxon>Streptophyta</taxon>
        <taxon>Embryophyta</taxon>
        <taxon>Tracheophyta</taxon>
        <taxon>Spermatophyta</taxon>
        <taxon>Magnoliopsida</taxon>
        <taxon>eudicotyledons</taxon>
        <taxon>Gunneridae</taxon>
        <taxon>Pentapetalae</taxon>
        <taxon>asterids</taxon>
        <taxon>campanulids</taxon>
        <taxon>Asterales</taxon>
        <taxon>Asteraceae</taxon>
        <taxon>Asteroideae</taxon>
        <taxon>Heliantheae alliance</taxon>
        <taxon>Heliantheae</taxon>
        <taxon>Helianthus</taxon>
    </lineage>
</organism>